<protein>
    <submittedName>
        <fullName evidence="1">Uncharacterized protein</fullName>
    </submittedName>
</protein>
<sequence>MPSKIPTRASSDGRPPPRKRQRRQDAGGEAPSGAPPQQGIAPALTMFDLAQIASANSEPEGRKFLIPDGTMVAPIEDVQWDGGRAANKHPNKTALDVFRTALKHVSARNSQALGATLPSFQQSLSTPHASTASFTRFPFPGVNIPWSEQDPEIAHVSGMALARPSNRYILRSQQDPDTALSGGNVRPNPFESNRAASPPLANVQTHPALQTVPAHLILPSNHTNHTNDANDANDANDDDIQAEVEEEPGREDWLRPEAL</sequence>
<proteinExistence type="predicted"/>
<name>A0ACC2Z5J5_9PEZI</name>
<dbReference type="EMBL" id="JAPDRP010000012">
    <property type="protein sequence ID" value="KAJ9642812.1"/>
    <property type="molecule type" value="Genomic_DNA"/>
</dbReference>
<evidence type="ECO:0000313" key="1">
    <source>
        <dbReference type="EMBL" id="KAJ9642812.1"/>
    </source>
</evidence>
<dbReference type="Proteomes" id="UP001172680">
    <property type="component" value="Unassembled WGS sequence"/>
</dbReference>
<evidence type="ECO:0000313" key="2">
    <source>
        <dbReference type="Proteomes" id="UP001172680"/>
    </source>
</evidence>
<accession>A0ACC2Z5J5</accession>
<reference evidence="1" key="1">
    <citation type="submission" date="2022-10" db="EMBL/GenBank/DDBJ databases">
        <title>Culturing micro-colonial fungi from biological soil crusts in the Mojave desert and describing Neophaeococcomyces mojavensis, and introducing the new genera and species Taxawa tesnikishii.</title>
        <authorList>
            <person name="Kurbessoian T."/>
            <person name="Stajich J.E."/>
        </authorList>
    </citation>
    <scope>NUCLEOTIDE SEQUENCE</scope>
    <source>
        <strain evidence="1">JES_115</strain>
    </source>
</reference>
<organism evidence="1 2">
    <name type="scientific">Coniosporium tulheliwenetii</name>
    <dbReference type="NCBI Taxonomy" id="3383036"/>
    <lineage>
        <taxon>Eukaryota</taxon>
        <taxon>Fungi</taxon>
        <taxon>Dikarya</taxon>
        <taxon>Ascomycota</taxon>
        <taxon>Pezizomycotina</taxon>
        <taxon>Dothideomycetes</taxon>
        <taxon>Dothideomycetes incertae sedis</taxon>
        <taxon>Coniosporium</taxon>
    </lineage>
</organism>
<keyword evidence="2" id="KW-1185">Reference proteome</keyword>
<comment type="caution">
    <text evidence="1">The sequence shown here is derived from an EMBL/GenBank/DDBJ whole genome shotgun (WGS) entry which is preliminary data.</text>
</comment>
<gene>
    <name evidence="1" type="ORF">H2199_004333</name>
</gene>